<keyword evidence="2" id="KW-0539">Nucleus</keyword>
<evidence type="ECO:0000256" key="1">
    <source>
        <dbReference type="ARBA" id="ARBA00004123"/>
    </source>
</evidence>
<proteinExistence type="predicted"/>
<dbReference type="GO" id="GO:0006355">
    <property type="term" value="P:regulation of DNA-templated transcription"/>
    <property type="evidence" value="ECO:0007669"/>
    <property type="project" value="TreeGrafter"/>
</dbReference>
<dbReference type="GO" id="GO:0000976">
    <property type="term" value="F:transcription cis-regulatory region binding"/>
    <property type="evidence" value="ECO:0007669"/>
    <property type="project" value="TreeGrafter"/>
</dbReference>
<gene>
    <name evidence="5" type="ORF">COHA_003764</name>
</gene>
<keyword evidence="6" id="KW-1185">Reference proteome</keyword>
<organism evidence="5 6">
    <name type="scientific">Chlorella ohadii</name>
    <dbReference type="NCBI Taxonomy" id="2649997"/>
    <lineage>
        <taxon>Eukaryota</taxon>
        <taxon>Viridiplantae</taxon>
        <taxon>Chlorophyta</taxon>
        <taxon>core chlorophytes</taxon>
        <taxon>Trebouxiophyceae</taxon>
        <taxon>Chlorellales</taxon>
        <taxon>Chlorellaceae</taxon>
        <taxon>Chlorella clade</taxon>
        <taxon>Chlorella</taxon>
    </lineage>
</organism>
<dbReference type="SUPFAM" id="SSF47113">
    <property type="entry name" value="Histone-fold"/>
    <property type="match status" value="1"/>
</dbReference>
<dbReference type="InterPro" id="IPR009072">
    <property type="entry name" value="Histone-fold"/>
</dbReference>
<reference evidence="5" key="1">
    <citation type="submission" date="2020-11" db="EMBL/GenBank/DDBJ databases">
        <title>Chlorella ohadii genome sequencing and assembly.</title>
        <authorList>
            <person name="Murik O."/>
            <person name="Treves H."/>
            <person name="Kedem I."/>
            <person name="Shotland Y."/>
            <person name="Kaplan A."/>
        </authorList>
    </citation>
    <scope>NUCLEOTIDE SEQUENCE</scope>
    <source>
        <strain evidence="5">1</strain>
    </source>
</reference>
<dbReference type="Gene3D" id="1.10.20.10">
    <property type="entry name" value="Histone, subunit A"/>
    <property type="match status" value="1"/>
</dbReference>
<evidence type="ECO:0000313" key="5">
    <source>
        <dbReference type="EMBL" id="KAI7842660.1"/>
    </source>
</evidence>
<protein>
    <recommendedName>
        <fullName evidence="4">Transcription factor CBF/NF-Y/archaeal histone domain-containing protein</fullName>
    </recommendedName>
</protein>
<comment type="caution">
    <text evidence="5">The sequence shown here is derived from an EMBL/GenBank/DDBJ whole genome shotgun (WGS) entry which is preliminary data.</text>
</comment>
<evidence type="ECO:0000256" key="2">
    <source>
        <dbReference type="ARBA" id="ARBA00023242"/>
    </source>
</evidence>
<accession>A0AAD5H721</accession>
<evidence type="ECO:0000259" key="4">
    <source>
        <dbReference type="Pfam" id="PF00808"/>
    </source>
</evidence>
<dbReference type="AlphaFoldDB" id="A0AAD5H721"/>
<sequence>MDAQQQSPGSEGAAPSTSGRSPTALVISINRVKGLVREDAGSISTEACFAIAKATELLVESIVERAAAKMAAAGRDSLEYADVAAVVAESPSLDLLADIVPQTVKAAALLPAMS</sequence>
<dbReference type="PANTHER" id="PTHR10252:SF54">
    <property type="entry name" value="CHROMATIN ACCESSIBILITY COMPLEX PROTEIN 1"/>
    <property type="match status" value="1"/>
</dbReference>
<comment type="subcellular location">
    <subcellularLocation>
        <location evidence="1">Nucleus</location>
    </subcellularLocation>
</comment>
<dbReference type="InterPro" id="IPR003958">
    <property type="entry name" value="CBFA_NFYB_domain"/>
</dbReference>
<dbReference type="Proteomes" id="UP001205105">
    <property type="component" value="Unassembled WGS sequence"/>
</dbReference>
<dbReference type="EMBL" id="JADXDR010000050">
    <property type="protein sequence ID" value="KAI7842660.1"/>
    <property type="molecule type" value="Genomic_DNA"/>
</dbReference>
<name>A0AAD5H721_9CHLO</name>
<dbReference type="GO" id="GO:0005634">
    <property type="term" value="C:nucleus"/>
    <property type="evidence" value="ECO:0007669"/>
    <property type="project" value="UniProtKB-SubCell"/>
</dbReference>
<evidence type="ECO:0000313" key="6">
    <source>
        <dbReference type="Proteomes" id="UP001205105"/>
    </source>
</evidence>
<evidence type="ECO:0000256" key="3">
    <source>
        <dbReference type="SAM" id="MobiDB-lite"/>
    </source>
</evidence>
<dbReference type="Pfam" id="PF00808">
    <property type="entry name" value="CBFD_NFYB_HMF"/>
    <property type="match status" value="1"/>
</dbReference>
<feature type="compositionally biased region" description="Polar residues" evidence="3">
    <location>
        <begin position="1"/>
        <end position="21"/>
    </location>
</feature>
<feature type="domain" description="Transcription factor CBF/NF-Y/archaeal histone" evidence="4">
    <location>
        <begin position="29"/>
        <end position="87"/>
    </location>
</feature>
<dbReference type="InterPro" id="IPR050568">
    <property type="entry name" value="Transcr_DNA_Rep_Reg"/>
</dbReference>
<dbReference type="PANTHER" id="PTHR10252">
    <property type="entry name" value="HISTONE-LIKE TRANSCRIPTION FACTOR CCAAT-RELATED"/>
    <property type="match status" value="1"/>
</dbReference>
<dbReference type="GO" id="GO:0046982">
    <property type="term" value="F:protein heterodimerization activity"/>
    <property type="evidence" value="ECO:0007669"/>
    <property type="project" value="InterPro"/>
</dbReference>
<feature type="region of interest" description="Disordered" evidence="3">
    <location>
        <begin position="1"/>
        <end position="22"/>
    </location>
</feature>